<dbReference type="AlphaFoldDB" id="A0A0E9NFC6"/>
<dbReference type="PANTHER" id="PTHR36978:SF4">
    <property type="entry name" value="P-LOOP CONTAINING NUCLEOSIDE TRIPHOSPHATE HYDROLASE PROTEIN"/>
    <property type="match status" value="1"/>
</dbReference>
<evidence type="ECO:0000313" key="3">
    <source>
        <dbReference type="Proteomes" id="UP000033140"/>
    </source>
</evidence>
<dbReference type="InterPro" id="IPR027417">
    <property type="entry name" value="P-loop_NTPase"/>
</dbReference>
<evidence type="ECO:0008006" key="4">
    <source>
        <dbReference type="Google" id="ProtNLM"/>
    </source>
</evidence>
<sequence length="276" mass="31628">MSRIAKDKYPELFADDRQIDRRTCKRIVPMKVLVLGLCRTGTASICEALRQLGYETYHMTSLFENALDADMWRDAVEAKYFGNGKPFERKEWDQLLGHCSAVTDFPCAAFAPELIAAYPDAKVILTLRNVDSWYTSTINSIIKGMNHPGMKVLAQIDYIFLRRWYGMVSRMMDGFFEGSFEKNGKRIFQEHYEKVREIVPKDNLLEYTAGQGWEPLCEFLGVEAPSTPYPRVNETASFDERIQLILKKSLWQTVRPVLSGAFFVGAAFIAYRLIGV</sequence>
<dbReference type="Gene3D" id="3.40.50.300">
    <property type="entry name" value="P-loop containing nucleotide triphosphate hydrolases"/>
    <property type="match status" value="1"/>
</dbReference>
<organism evidence="2 3">
    <name type="scientific">Saitoella complicata (strain BCRC 22490 / CBS 7301 / JCM 7358 / NBRC 10748 / NRRL Y-17804)</name>
    <dbReference type="NCBI Taxonomy" id="698492"/>
    <lineage>
        <taxon>Eukaryota</taxon>
        <taxon>Fungi</taxon>
        <taxon>Dikarya</taxon>
        <taxon>Ascomycota</taxon>
        <taxon>Taphrinomycotina</taxon>
        <taxon>Taphrinomycotina incertae sedis</taxon>
        <taxon>Saitoella</taxon>
    </lineage>
</organism>
<feature type="transmembrane region" description="Helical" evidence="1">
    <location>
        <begin position="257"/>
        <end position="274"/>
    </location>
</feature>
<dbReference type="InterPro" id="IPR040632">
    <property type="entry name" value="Sulfotransfer_4"/>
</dbReference>
<keyword evidence="1" id="KW-0472">Membrane</keyword>
<dbReference type="STRING" id="698492.A0A0E9NFC6"/>
<evidence type="ECO:0000313" key="2">
    <source>
        <dbReference type="EMBL" id="GAO48518.1"/>
    </source>
</evidence>
<protein>
    <recommendedName>
        <fullName evidence="4">NAD dependent epimerase/dehydratase</fullName>
    </recommendedName>
</protein>
<reference evidence="2 3" key="1">
    <citation type="journal article" date="2011" name="J. Gen. Appl. Microbiol.">
        <title>Draft genome sequencing of the enigmatic yeast Saitoella complicata.</title>
        <authorList>
            <person name="Nishida H."/>
            <person name="Hamamoto M."/>
            <person name="Sugiyama J."/>
        </authorList>
    </citation>
    <scope>NUCLEOTIDE SEQUENCE [LARGE SCALE GENOMIC DNA]</scope>
    <source>
        <strain evidence="2 3">NRRL Y-17804</strain>
    </source>
</reference>
<keyword evidence="1" id="KW-0812">Transmembrane</keyword>
<reference evidence="2 3" key="3">
    <citation type="journal article" date="2015" name="Genome Announc.">
        <title>Draft Genome Sequence of the Archiascomycetous Yeast Saitoella complicata.</title>
        <authorList>
            <person name="Yamauchi K."/>
            <person name="Kondo S."/>
            <person name="Hamamoto M."/>
            <person name="Takahashi Y."/>
            <person name="Ogura Y."/>
            <person name="Hayashi T."/>
            <person name="Nishida H."/>
        </authorList>
    </citation>
    <scope>NUCLEOTIDE SEQUENCE [LARGE SCALE GENOMIC DNA]</scope>
    <source>
        <strain evidence="2 3">NRRL Y-17804</strain>
    </source>
</reference>
<dbReference type="OMA" id="YPMLKKF"/>
<accession>A0A0E9NFC6</accession>
<dbReference type="SUPFAM" id="SSF52540">
    <property type="entry name" value="P-loop containing nucleoside triphosphate hydrolases"/>
    <property type="match status" value="1"/>
</dbReference>
<proteinExistence type="predicted"/>
<dbReference type="PANTHER" id="PTHR36978">
    <property type="entry name" value="P-LOOP CONTAINING NUCLEOTIDE TRIPHOSPHATE HYDROLASE"/>
    <property type="match status" value="1"/>
</dbReference>
<name>A0A0E9NFC6_SAICN</name>
<evidence type="ECO:0000256" key="1">
    <source>
        <dbReference type="SAM" id="Phobius"/>
    </source>
</evidence>
<comment type="caution">
    <text evidence="2">The sequence shown here is derived from an EMBL/GenBank/DDBJ whole genome shotgun (WGS) entry which is preliminary data.</text>
</comment>
<keyword evidence="3" id="KW-1185">Reference proteome</keyword>
<gene>
    <name evidence="2" type="ORF">G7K_2691-t1</name>
</gene>
<dbReference type="Pfam" id="PF17784">
    <property type="entry name" value="Sulfotransfer_4"/>
    <property type="match status" value="1"/>
</dbReference>
<dbReference type="EMBL" id="BACD03000015">
    <property type="protein sequence ID" value="GAO48518.1"/>
    <property type="molecule type" value="Genomic_DNA"/>
</dbReference>
<reference evidence="2 3" key="2">
    <citation type="journal article" date="2014" name="J. Gen. Appl. Microbiol.">
        <title>The early diverging ascomycetous budding yeast Saitoella complicata has three histone deacetylases belonging to the Clr6, Hos2, and Rpd3 lineages.</title>
        <authorList>
            <person name="Nishida H."/>
            <person name="Matsumoto T."/>
            <person name="Kondo S."/>
            <person name="Hamamoto M."/>
            <person name="Yoshikawa H."/>
        </authorList>
    </citation>
    <scope>NUCLEOTIDE SEQUENCE [LARGE SCALE GENOMIC DNA]</scope>
    <source>
        <strain evidence="2 3">NRRL Y-17804</strain>
    </source>
</reference>
<keyword evidence="1" id="KW-1133">Transmembrane helix</keyword>
<dbReference type="Proteomes" id="UP000033140">
    <property type="component" value="Unassembled WGS sequence"/>
</dbReference>